<dbReference type="eggNOG" id="COG0305">
    <property type="taxonomic scope" value="Bacteria"/>
</dbReference>
<dbReference type="InterPro" id="IPR004042">
    <property type="entry name" value="Intein_endonuc_central"/>
</dbReference>
<dbReference type="InterPro" id="IPR007693">
    <property type="entry name" value="DNA_helicase_DnaB-like_N"/>
</dbReference>
<feature type="region of interest" description="Disordered" evidence="17">
    <location>
        <begin position="535"/>
        <end position="556"/>
    </location>
</feature>
<dbReference type="InterPro" id="IPR006141">
    <property type="entry name" value="Intein_N"/>
</dbReference>
<dbReference type="NCBIfam" id="TIGR01443">
    <property type="entry name" value="intein_Cterm"/>
    <property type="match status" value="2"/>
</dbReference>
<dbReference type="SMART" id="SM00306">
    <property type="entry name" value="HintN"/>
    <property type="match status" value="2"/>
</dbReference>
<evidence type="ECO:0000256" key="16">
    <source>
        <dbReference type="ARBA" id="ARBA00048954"/>
    </source>
</evidence>
<dbReference type="InterPro" id="IPR016136">
    <property type="entry name" value="DNA_helicase_N/primase_C"/>
</dbReference>
<dbReference type="PROSITE" id="PS50817">
    <property type="entry name" value="INTEIN_N_TER"/>
    <property type="match status" value="2"/>
</dbReference>
<comment type="subunit">
    <text evidence="2">Homohexamer.</text>
</comment>
<feature type="domain" description="SF4 helicase" evidence="19">
    <location>
        <begin position="2199"/>
        <end position="2366"/>
    </location>
</feature>
<evidence type="ECO:0000313" key="20">
    <source>
        <dbReference type="EMBL" id="ABG50752.1"/>
    </source>
</evidence>
<keyword evidence="7 20" id="KW-0347">Helicase</keyword>
<dbReference type="GO" id="GO:0004519">
    <property type="term" value="F:endonuclease activity"/>
    <property type="evidence" value="ECO:0007669"/>
    <property type="project" value="InterPro"/>
</dbReference>
<dbReference type="Gene3D" id="2.170.16.10">
    <property type="entry name" value="Hedgehog/Intein (Hint) domain"/>
    <property type="match status" value="3"/>
</dbReference>
<dbReference type="InterPro" id="IPR003586">
    <property type="entry name" value="Hint_dom_C"/>
</dbReference>
<evidence type="ECO:0000256" key="6">
    <source>
        <dbReference type="ARBA" id="ARBA00022801"/>
    </source>
</evidence>
<dbReference type="eggNOG" id="COG1372">
    <property type="taxonomic scope" value="Bacteria"/>
</dbReference>
<keyword evidence="3" id="KW-0639">Primosome</keyword>
<keyword evidence="4" id="KW-0235">DNA replication</keyword>
<evidence type="ECO:0000256" key="11">
    <source>
        <dbReference type="ARBA" id="ARBA00023125"/>
    </source>
</evidence>
<gene>
    <name evidence="20" type="ordered locus">Tery_1462</name>
</gene>
<evidence type="ECO:0000256" key="2">
    <source>
        <dbReference type="ARBA" id="ARBA00011643"/>
    </source>
</evidence>
<organism evidence="20">
    <name type="scientific">Trichodesmium erythraeum (strain IMS101)</name>
    <dbReference type="NCBI Taxonomy" id="203124"/>
    <lineage>
        <taxon>Bacteria</taxon>
        <taxon>Bacillati</taxon>
        <taxon>Cyanobacteriota</taxon>
        <taxon>Cyanophyceae</taxon>
        <taxon>Oscillatoriophycideae</taxon>
        <taxon>Oscillatoriales</taxon>
        <taxon>Microcoleaceae</taxon>
        <taxon>Trichodesmium</taxon>
    </lineage>
</organism>
<dbReference type="InterPro" id="IPR036185">
    <property type="entry name" value="DNA_heli_DnaB-like_N_sf"/>
</dbReference>
<feature type="region of interest" description="Disordered" evidence="17">
    <location>
        <begin position="1928"/>
        <end position="1947"/>
    </location>
</feature>
<dbReference type="GO" id="GO:0016539">
    <property type="term" value="P:intein-mediated protein splicing"/>
    <property type="evidence" value="ECO:0007669"/>
    <property type="project" value="InterPro"/>
</dbReference>
<dbReference type="InterPro" id="IPR007694">
    <property type="entry name" value="DNA_helicase_DnaB-like_C"/>
</dbReference>
<evidence type="ECO:0000256" key="15">
    <source>
        <dbReference type="ARBA" id="ARBA00045002"/>
    </source>
</evidence>
<dbReference type="GO" id="GO:0043139">
    <property type="term" value="F:5'-3' DNA helicase activity"/>
    <property type="evidence" value="ECO:0007669"/>
    <property type="project" value="UniProtKB-EC"/>
</dbReference>
<dbReference type="EMBL" id="CP000393">
    <property type="protein sequence ID" value="ABG50752.1"/>
    <property type="molecule type" value="Genomic_DNA"/>
</dbReference>
<dbReference type="FunFam" id="1.10.860.10:FF:000001">
    <property type="entry name" value="Replicative DNA helicase"/>
    <property type="match status" value="1"/>
</dbReference>
<keyword evidence="11" id="KW-0238">DNA-binding</keyword>
<evidence type="ECO:0000256" key="4">
    <source>
        <dbReference type="ARBA" id="ARBA00022705"/>
    </source>
</evidence>
<dbReference type="InterPro" id="IPR030934">
    <property type="entry name" value="Intein_C"/>
</dbReference>
<dbReference type="SUPFAM" id="SSF55608">
    <property type="entry name" value="Homing endonucleases"/>
    <property type="match status" value="1"/>
</dbReference>
<dbReference type="GO" id="GO:0016887">
    <property type="term" value="F:ATP hydrolysis activity"/>
    <property type="evidence" value="ECO:0007669"/>
    <property type="project" value="RHEA"/>
</dbReference>
<evidence type="ECO:0000256" key="17">
    <source>
        <dbReference type="SAM" id="MobiDB-lite"/>
    </source>
</evidence>
<keyword evidence="8" id="KW-0068">Autocatalytic cleavage</keyword>
<dbReference type="OrthoDB" id="9773982at2"/>
<reference evidence="20" key="1">
    <citation type="submission" date="2006-06" db="EMBL/GenBank/DDBJ databases">
        <title>Complete sequence of Trichodesmium erythraeum IMS101.</title>
        <authorList>
            <consortium name="US DOE Joint Genome Institute"/>
            <person name="Copeland A."/>
            <person name="Lucas S."/>
            <person name="Lapidus A."/>
            <person name="Barry K."/>
            <person name="Detter J.C."/>
            <person name="Glavina del Rio T."/>
            <person name="Hammon N."/>
            <person name="Israni S."/>
            <person name="Dalin E."/>
            <person name="Tice H."/>
            <person name="Pitluck S."/>
            <person name="Kiss H."/>
            <person name="Munk A.C."/>
            <person name="Brettin T."/>
            <person name="Bruce D."/>
            <person name="Han C."/>
            <person name="Tapia R."/>
            <person name="Gilna P."/>
            <person name="Schmutz J."/>
            <person name="Larimer F."/>
            <person name="Land M."/>
            <person name="Hauser L."/>
            <person name="Kyrpides N."/>
            <person name="Kim E."/>
            <person name="Richardson P."/>
        </authorList>
    </citation>
    <scope>NUCLEOTIDE SEQUENCE [LARGE SCALE GENOMIC DNA]</scope>
    <source>
        <strain evidence="20">IMS101</strain>
    </source>
</reference>
<dbReference type="EC" id="5.6.2.3" evidence="14"/>
<dbReference type="InterPro" id="IPR027417">
    <property type="entry name" value="P-loop_NTPase"/>
</dbReference>
<dbReference type="SUPFAM" id="SSF52540">
    <property type="entry name" value="P-loop containing nucleoside triphosphate hydrolases"/>
    <property type="match status" value="1"/>
</dbReference>
<dbReference type="PROSITE" id="PS51199">
    <property type="entry name" value="SF4_HELICASE"/>
    <property type="match status" value="3"/>
</dbReference>
<comment type="catalytic activity">
    <reaction evidence="16">
        <text>ATP + H2O = ADP + phosphate + H(+)</text>
        <dbReference type="Rhea" id="RHEA:13065"/>
        <dbReference type="ChEBI" id="CHEBI:15377"/>
        <dbReference type="ChEBI" id="CHEBI:15378"/>
        <dbReference type="ChEBI" id="CHEBI:30616"/>
        <dbReference type="ChEBI" id="CHEBI:43474"/>
        <dbReference type="ChEBI" id="CHEBI:456216"/>
        <dbReference type="EC" id="5.6.2.3"/>
    </reaction>
</comment>
<dbReference type="RefSeq" id="WP_011611129.1">
    <property type="nucleotide sequence ID" value="NC_008312.1"/>
</dbReference>
<evidence type="ECO:0000256" key="7">
    <source>
        <dbReference type="ARBA" id="ARBA00022806"/>
    </source>
</evidence>
<evidence type="ECO:0000256" key="12">
    <source>
        <dbReference type="ARBA" id="ARBA00023235"/>
    </source>
</evidence>
<dbReference type="Gene3D" id="3.10.28.10">
    <property type="entry name" value="Homing endonucleases"/>
    <property type="match status" value="1"/>
</dbReference>
<evidence type="ECO:0000256" key="3">
    <source>
        <dbReference type="ARBA" id="ARBA00022515"/>
    </source>
</evidence>
<feature type="domain" description="SF4 helicase" evidence="19">
    <location>
        <begin position="2544"/>
        <end position="2604"/>
    </location>
</feature>
<feature type="region of interest" description="Disordered" evidence="17">
    <location>
        <begin position="1676"/>
        <end position="1695"/>
    </location>
</feature>
<keyword evidence="5" id="KW-0547">Nucleotide-binding</keyword>
<proteinExistence type="inferred from homology"/>
<dbReference type="InterPro" id="IPR006142">
    <property type="entry name" value="INTEIN"/>
</dbReference>
<keyword evidence="6 20" id="KW-0378">Hydrolase</keyword>
<evidence type="ECO:0000256" key="13">
    <source>
        <dbReference type="ARBA" id="ARBA00044940"/>
    </source>
</evidence>
<dbReference type="Pfam" id="PF03796">
    <property type="entry name" value="DnaB_C"/>
    <property type="match status" value="2"/>
</dbReference>
<comment type="function">
    <text evidence="13">The intein is an endonuclease.</text>
</comment>
<evidence type="ECO:0000259" key="18">
    <source>
        <dbReference type="PROSITE" id="PS50819"/>
    </source>
</evidence>
<sequence length="2605" mass="296249">MQSDRLPPQNIESEEAILGGILLDPEAINRVTELLHPEFFAIQAHQIIYKAMCQLYSQGKPTDLMTVTSWLSDHNQLEKIGGRVKIVQLLERTVSAVNIDQYAALVLDKYIRRKLIQAGNEIFDLGFQTATKLEIILDQAEQKIFALTQDKPQQDLVPISETLINTFQEIEDRNEGVALPGLPCGFYDLDAMTGGFQRSDLIIVAGRPSMGKCAAYDTLVLQKDGSLVTLAEVYKRQEIELLTLGKNSKFYLTKPSAFIDDGIKPIFRVTTKLGRFVETTITHPFLTVNGWKPLSKLQVGEKIAVPRRLNIFGNETISESKFSSLINFDNLYLFPLVFQLERSQLALFIRYLFSLDGWVKIYQNKIVCFGYSTVSEKLIRQIQHILLRFGIVSGIEKFEEKRTEKIKVVKEVKSQRSHREEFTFATYRNCYCDGKWHLTITDALSQKNLMEDIGGFDSKNFYLFDLLQPHNSGNQELENHLIFWDELVNVLAKFAASKNQSLKNRTAKGKSPKNSENLTTTETICRKNILANMENLPSDNQNFDSEKLDLSQPHNSGNQELENHLIFWDELVNVLAKFATSKNQSLKNRTTKRNSPKNSENLTTTETICRKNILANMENLPSDNQNFDSEKLDLPQPHNSGNQELENHLIFWDELVNVLAKFAASKNQSLKNRTTKRNSPKNSENLTTTETICRKNILANMENLPSDNQNFDSEKLDLPQPHNSGNQELENHLIFWDELVNVLAKFATSKNQSLKNRTTKRNSPKNSENLTTTETICRKNILANMENLPSDNQNFDSEKLDLSQPHNSGTQELENHLIFWDELVNVLAKFAASKNQSLKNRTAKGKSPKNSENLTTTETICRKNILANMENLPSDNQNFDSEKLDLSQPHNSGNQELENHLIFWDELVNVLAKFATSKNQSLKNRTTKRNSPKNSENLTTTETICRKNILANMENLPSDNQNFDSEKLDLPQPHNSGNQELENHLIFWDELVNVLAKFATSKNQSLKNRTTKRNSPKNSENLTTTETICRKNILANMENLPSDNQNFDSEKLDLPQPHNSGNQELENHLIFWDELVNVLAKFATSKNQSLKNRTTKRNSPKNSENLTTTETICRKNILANMENLPSDNQNFDSEKLDLPQPHNSGNQELENHLIFWDELVNVLAKFATSKNQSLKNRTTKRNSPKNSENLTTTETICRKNILANMENLPSDNQNFDSEKLDLPQPHNSGNQELENHLIFWDELVNVLAKFATSKNQSLKNRTTKRNSPKNSENLTTTETICRKNILANMENLPSDNQNFDSEKLDLSQPHNSGTQELENHLIFWDELVNVLAKFAASKNQSLKNRTTKRNSPKNSENLTTTETICRKNILANMENLPSDNQNFDSEKLDLPQPHNSGTQELENHLIFWDELVNVLAKFAASKNQSLKNRTTKRNSPKNSENLTTTETICRKNILANMENLPSDNQNFDSEKLDLPQPHNSGNQELENHLIFWDELVNVLAKFAASKNQSLKNRTTKRNSPKNSENLTTTETICRKNILANMENLPSDNQNFDSEKLDLPQPHNSGNQELENHLIFWDELVNVLAKFATSKNQSLKNRTTKRNSPKNSENLTTTETICRKNILANMENLPSDNQNFDSEKLDLPQPHNSGNQELENHLIFWDELVNVLAKFATSKNQSLKNRTAKGKSPKNSENLTTTETICRKNILANMENLPSDNQNFDSEKLDLPQPHNSGNQELENHLIFWDELVNVLAKFATSKNQSLKNRTTKRNSPKNSENLTTTETICRKNILANMENLPSDNQNFDSEKLDLPQPHNSGNQELENHLIFWDELVNVLAKFATSKNQSLKNRTTKRNSPKNSENLTTTETICRKNILANMENLPSDNQNFDSEKLDLPQPHNSGNQELENHLIFWDELVNVLAKFATSKNQSLKNRTAKGKSPKNSENLTTTETICRKNILANMENLPSDNQNFDSEKLDLPQPHNSGNQELENHLIFWDELVNVLAKFATSKNQSLKNRTTKRNSPKNSENLTTTETICRKNILANMENLPSDNQNFDSEKLDLPQPHNSGNQELENHLIFWDELVNVLAKFATSKNQSLKNRTTKRNSPKNSENLTTTETICRKNILANMENLPSDNQNFDSEKLDLPQPHNSGTQELENSDIFWDKIVSIEPVGEKQVYDLTVPETHNFVANDICLHNTSFAVNIAHSIAANLKLPIAIFSLEMSKEQLVLRLLASEARIESNRLRAGRISQNEWEPLTSAITNLSEMPIFIDDTPNITVNEIRSKTRQLQSEQGGKLGLILLDYLQLMEGNNSDNRVLELARITRNLKGLARELSVPIIALSQLSRSVEARTNKRPMMSDLRESGCLTGESLICLADGKKIPISCLVGNSNFAVLALNENTWKFESAMVSRVFSTGVKPIFSLQTSSGKLIRATANHPFFSMGGWKQLNTLNIGDSLAILNQKMLKCSILYDGHFLSQSDFGPKYGRNLGSIVKSHEWEKSTEIDVEWDEIVEIMPHGEAEVFDLTVPGLHNFVANEIVVHNSIEQDADLVIMLYRDEYYSPDTPDQGIAEVIITKHRNGPTGTVKLLFDPQFTKFRNLAVDKR</sequence>
<keyword evidence="12" id="KW-0413">Isomerase</keyword>
<dbReference type="Pfam" id="PF14528">
    <property type="entry name" value="LAGLIDADG_3"/>
    <property type="match status" value="1"/>
</dbReference>
<dbReference type="PRINTS" id="PR00379">
    <property type="entry name" value="INTEIN"/>
</dbReference>
<dbReference type="InterPro" id="IPR036844">
    <property type="entry name" value="Hint_dom_sf"/>
</dbReference>
<dbReference type="STRING" id="203124.Tery_1462"/>
<dbReference type="GO" id="GO:0005524">
    <property type="term" value="F:ATP binding"/>
    <property type="evidence" value="ECO:0007669"/>
    <property type="project" value="UniProtKB-KW"/>
</dbReference>
<keyword evidence="9" id="KW-0067">ATP-binding</keyword>
<dbReference type="Gene3D" id="3.40.50.300">
    <property type="entry name" value="P-loop containing nucleotide triphosphate hydrolases"/>
    <property type="match status" value="3"/>
</dbReference>
<keyword evidence="10" id="KW-0651">Protein splicing</keyword>
<dbReference type="GO" id="GO:1990077">
    <property type="term" value="C:primosome complex"/>
    <property type="evidence" value="ECO:0007669"/>
    <property type="project" value="UniProtKB-KW"/>
</dbReference>
<dbReference type="GO" id="GO:0005829">
    <property type="term" value="C:cytosol"/>
    <property type="evidence" value="ECO:0007669"/>
    <property type="project" value="TreeGrafter"/>
</dbReference>
<dbReference type="Gene3D" id="1.10.860.10">
    <property type="entry name" value="DNAb Helicase, Chain A"/>
    <property type="match status" value="1"/>
</dbReference>
<dbReference type="CDD" id="cd00081">
    <property type="entry name" value="Hint"/>
    <property type="match status" value="3"/>
</dbReference>
<name>Q115S2_TRIEI</name>
<evidence type="ECO:0000259" key="19">
    <source>
        <dbReference type="PROSITE" id="PS51199"/>
    </source>
</evidence>
<dbReference type="GO" id="GO:0003677">
    <property type="term" value="F:DNA binding"/>
    <property type="evidence" value="ECO:0007669"/>
    <property type="project" value="UniProtKB-KW"/>
</dbReference>
<dbReference type="NCBIfam" id="TIGR01445">
    <property type="entry name" value="intein_Nterm"/>
    <property type="match status" value="2"/>
</dbReference>
<dbReference type="InterPro" id="IPR004860">
    <property type="entry name" value="LAGLIDADG_dom"/>
</dbReference>
<evidence type="ECO:0000256" key="14">
    <source>
        <dbReference type="ARBA" id="ARBA00044969"/>
    </source>
</evidence>
<dbReference type="SUPFAM" id="SSF51294">
    <property type="entry name" value="Hedgehog/intein (Hint) domain"/>
    <property type="match status" value="3"/>
</dbReference>
<dbReference type="Pfam" id="PF00772">
    <property type="entry name" value="DnaB"/>
    <property type="match status" value="1"/>
</dbReference>
<dbReference type="Pfam" id="PF14890">
    <property type="entry name" value="Intein_splicing"/>
    <property type="match status" value="1"/>
</dbReference>
<evidence type="ECO:0000256" key="5">
    <source>
        <dbReference type="ARBA" id="ARBA00022741"/>
    </source>
</evidence>
<feature type="domain" description="SF4 helicase" evidence="19">
    <location>
        <begin position="175"/>
        <end position="212"/>
    </location>
</feature>
<feature type="region of interest" description="Disordered" evidence="17">
    <location>
        <begin position="871"/>
        <end position="892"/>
    </location>
</feature>
<evidence type="ECO:0000256" key="1">
    <source>
        <dbReference type="ARBA" id="ARBA00008428"/>
    </source>
</evidence>
<protein>
    <recommendedName>
        <fullName evidence="14">DNA 5'-3' helicase</fullName>
        <ecNumber evidence="14">5.6.2.3</ecNumber>
    </recommendedName>
    <alternativeName>
        <fullName evidence="15">DNA 5'-3' helicase DnaB</fullName>
    </alternativeName>
</protein>
<dbReference type="InterPro" id="IPR003587">
    <property type="entry name" value="Hint_dom_N"/>
</dbReference>
<evidence type="ECO:0000256" key="9">
    <source>
        <dbReference type="ARBA" id="ARBA00022840"/>
    </source>
</evidence>
<dbReference type="SMART" id="SM00305">
    <property type="entry name" value="HintC"/>
    <property type="match status" value="2"/>
</dbReference>
<dbReference type="CDD" id="cd00984">
    <property type="entry name" value="DnaB_C"/>
    <property type="match status" value="1"/>
</dbReference>
<dbReference type="PANTHER" id="PTHR30153">
    <property type="entry name" value="REPLICATIVE DNA HELICASE DNAB"/>
    <property type="match status" value="1"/>
</dbReference>
<dbReference type="KEGG" id="ter:Tery_1462"/>
<evidence type="ECO:0000256" key="8">
    <source>
        <dbReference type="ARBA" id="ARBA00022813"/>
    </source>
</evidence>
<dbReference type="SUPFAM" id="SSF48024">
    <property type="entry name" value="N-terminal domain of DnaB helicase"/>
    <property type="match status" value="1"/>
</dbReference>
<dbReference type="PROSITE" id="PS50819">
    <property type="entry name" value="INTEIN_ENDONUCLEASE"/>
    <property type="match status" value="1"/>
</dbReference>
<evidence type="ECO:0000256" key="10">
    <source>
        <dbReference type="ARBA" id="ARBA00023000"/>
    </source>
</evidence>
<accession>Q115S2</accession>
<comment type="similarity">
    <text evidence="1">Belongs to the helicase family. DnaB subfamily.</text>
</comment>
<dbReference type="PANTHER" id="PTHR30153:SF2">
    <property type="entry name" value="REPLICATIVE DNA HELICASE"/>
    <property type="match status" value="1"/>
</dbReference>
<dbReference type="GO" id="GO:0006269">
    <property type="term" value="P:DNA replication, synthesis of primer"/>
    <property type="evidence" value="ECO:0007669"/>
    <property type="project" value="UniProtKB-KW"/>
</dbReference>
<dbReference type="HOGENOM" id="CLU_227868_0_0_3"/>
<feature type="domain" description="DOD-type homing endonuclease" evidence="18">
    <location>
        <begin position="337"/>
        <end position="391"/>
    </location>
</feature>
<dbReference type="PROSITE" id="PS50818">
    <property type="entry name" value="INTEIN_C_TER"/>
    <property type="match status" value="2"/>
</dbReference>
<dbReference type="InterPro" id="IPR027434">
    <property type="entry name" value="Homing_endonucl"/>
</dbReference>